<name>A0A654ENJ9_ARATH</name>
<evidence type="ECO:0000313" key="1">
    <source>
        <dbReference type="EMBL" id="VYS49122.1"/>
    </source>
</evidence>
<sequence length="37" mass="4301">MRPTPLTFFYICSVREVFFSRLCSIFSSDLVTFFGSV</sequence>
<protein>
    <submittedName>
        <fullName evidence="1">Uncharacterized protein</fullName>
    </submittedName>
</protein>
<gene>
    <name evidence="1" type="ORF">AN1_LOCUS4601</name>
</gene>
<reference evidence="1 2" key="1">
    <citation type="submission" date="2019-11" db="EMBL/GenBank/DDBJ databases">
        <authorList>
            <person name="Jiao W.-B."/>
            <person name="Schneeberger K."/>
        </authorList>
    </citation>
    <scope>NUCLEOTIDE SEQUENCE [LARGE SCALE GENOMIC DNA]</scope>
    <source>
        <strain evidence="2">cv. An-1</strain>
    </source>
</reference>
<dbReference type="AlphaFoldDB" id="A0A654ENJ9"/>
<organism evidence="1 2">
    <name type="scientific">Arabidopsis thaliana</name>
    <name type="common">Mouse-ear cress</name>
    <dbReference type="NCBI Taxonomy" id="3702"/>
    <lineage>
        <taxon>Eukaryota</taxon>
        <taxon>Viridiplantae</taxon>
        <taxon>Streptophyta</taxon>
        <taxon>Embryophyta</taxon>
        <taxon>Tracheophyta</taxon>
        <taxon>Spermatophyta</taxon>
        <taxon>Magnoliopsida</taxon>
        <taxon>eudicotyledons</taxon>
        <taxon>Gunneridae</taxon>
        <taxon>Pentapetalae</taxon>
        <taxon>rosids</taxon>
        <taxon>malvids</taxon>
        <taxon>Brassicales</taxon>
        <taxon>Brassicaceae</taxon>
        <taxon>Camelineae</taxon>
        <taxon>Arabidopsis</taxon>
    </lineage>
</organism>
<accession>A0A654ENJ9</accession>
<proteinExistence type="predicted"/>
<dbReference type="Proteomes" id="UP000426265">
    <property type="component" value="Unassembled WGS sequence"/>
</dbReference>
<evidence type="ECO:0000313" key="2">
    <source>
        <dbReference type="Proteomes" id="UP000426265"/>
    </source>
</evidence>
<dbReference type="EMBL" id="CACRSJ010000104">
    <property type="protein sequence ID" value="VYS49122.1"/>
    <property type="molecule type" value="Genomic_DNA"/>
</dbReference>